<evidence type="ECO:0000313" key="7">
    <source>
        <dbReference type="EnsemblMetazoa" id="XP_014253473.1"/>
    </source>
</evidence>
<feature type="transmembrane region" description="Helical" evidence="4">
    <location>
        <begin position="945"/>
        <end position="964"/>
    </location>
</feature>
<organism evidence="7 8">
    <name type="scientific">Cimex lectularius</name>
    <name type="common">Bed bug</name>
    <name type="synonym">Acanthia lectularia</name>
    <dbReference type="NCBI Taxonomy" id="79782"/>
    <lineage>
        <taxon>Eukaryota</taxon>
        <taxon>Metazoa</taxon>
        <taxon>Ecdysozoa</taxon>
        <taxon>Arthropoda</taxon>
        <taxon>Hexapoda</taxon>
        <taxon>Insecta</taxon>
        <taxon>Pterygota</taxon>
        <taxon>Neoptera</taxon>
        <taxon>Paraneoptera</taxon>
        <taxon>Hemiptera</taxon>
        <taxon>Heteroptera</taxon>
        <taxon>Panheteroptera</taxon>
        <taxon>Cimicomorpha</taxon>
        <taxon>Cimicidae</taxon>
        <taxon>Cimex</taxon>
    </lineage>
</organism>
<dbReference type="Proteomes" id="UP000494040">
    <property type="component" value="Unassembled WGS sequence"/>
</dbReference>
<proteinExistence type="predicted"/>
<feature type="compositionally biased region" description="Low complexity" evidence="3">
    <location>
        <begin position="773"/>
        <end position="787"/>
    </location>
</feature>
<feature type="compositionally biased region" description="Polar residues" evidence="3">
    <location>
        <begin position="476"/>
        <end position="487"/>
    </location>
</feature>
<evidence type="ECO:0000256" key="3">
    <source>
        <dbReference type="SAM" id="MobiDB-lite"/>
    </source>
</evidence>
<dbReference type="GeneID" id="106668847"/>
<accession>A0A8I6RY57</accession>
<dbReference type="Pfam" id="PF07546">
    <property type="entry name" value="EMI"/>
    <property type="match status" value="1"/>
</dbReference>
<name>A0A8I6RY57_CIMLE</name>
<keyword evidence="8" id="KW-1185">Reference proteome</keyword>
<evidence type="ECO:0000256" key="2">
    <source>
        <dbReference type="ARBA" id="ARBA00023157"/>
    </source>
</evidence>
<feature type="compositionally biased region" description="Low complexity" evidence="3">
    <location>
        <begin position="296"/>
        <end position="309"/>
    </location>
</feature>
<evidence type="ECO:0000256" key="5">
    <source>
        <dbReference type="SAM" id="SignalP"/>
    </source>
</evidence>
<dbReference type="Gene3D" id="2.170.300.10">
    <property type="entry name" value="Tie2 ligand-binding domain superfamily"/>
    <property type="match status" value="1"/>
</dbReference>
<reference evidence="7" key="1">
    <citation type="submission" date="2022-01" db="UniProtKB">
        <authorList>
            <consortium name="EnsemblMetazoa"/>
        </authorList>
    </citation>
    <scope>IDENTIFICATION</scope>
</reference>
<dbReference type="KEGG" id="clec:106668847"/>
<keyword evidence="1 5" id="KW-0732">Signal</keyword>
<evidence type="ECO:0000313" key="8">
    <source>
        <dbReference type="Proteomes" id="UP000494040"/>
    </source>
</evidence>
<sequence length="1058" mass="117867">MLFFTVIVSSLIWVTQGTPSGNHTCTGVVKHPVTVRVNVTEPVTYRTYTWCLRVPPRCSKYTIQLQDRVKIHTEMHNRTITVCCKGYVEMDYKCVPACPPQTDCPFMHCNRTNHCYCTPGYTGLYCNDPCERGFWGENCMKECDCPPGYTCHHLTGDCMLDDKRPPSKTRRTTTTTTSEQITSTMPTLTTSMETESKTVSPVVTTQPTTTNTVFLTSQETTVKRVTAPSLPVTPTSSPVSESTNNLTFLITSMAKNATTDASNFETWITSQTETDKKETATPMITSPSTVQSTMVTTRPTDISSSTSTSIVNNSSTVRTIFHSTYPTVISTYPTVISTIISSTFDNTTQENKPFSISTKISTPFESTISPSTTVANTVAPNITGTEVSKIVQTMFTTPGMITSKVSSTTPFHQATSTFTTSNIHNYSVLQTAETTKYADMLSTLLEPDHSHTIMTEPNTKETNIIFTSTSVSSISKTPVDQNTTKRPLSTDFESNEDGMLEGTQTKSTTEKVLYENFPPLIINRKKVESTLGTYTTSFQKETLDGFSSTILPSLVQSLPKGNEKIPASFPHQPKTKQVDKGVKLLTTTDTKPTSTPFILSSPTSLHVPVTTASEPTSDLIQPVHSHDPAVISNSHDSITAKRPVFREKTTTENIPFIDSNKRLWEIFETGLNLKTTMSPARVLRTTTTTTVSPTKRYVIEDLEQYGNLEMPIKKSHVYTSKASSETLSIKTTRPVLDLEKETSTDTPQILKQPKHKEKYQKKHKSKIYDAPSTTTTHQHQTVTENVTFSNTDEKSLRNKSSYSLYKPTESLIESSKTTSNDKEAELPASSESTSNPTSARPSHTWYSHAREKAKIKEALKSLKTTSLLDNSVRPTAAFDNDSNDINMMQTSFTEGKNFKEAEDDKIKELYLKENTINMTRTETQYPPSKITAVNESLFSFDSSTFTLNILCALMFVVVITLLWLHLSKKRKTGRVSPDRRTTANTSQEETVSPTYETVFPLNQCPESLEASTFFGPILTTYYADRINRGLAEMNYDHPRSSNFNQQSAPYAEAQFDYF</sequence>
<dbReference type="OrthoDB" id="18487at2759"/>
<dbReference type="OMA" id="YSHAREK"/>
<feature type="domain" description="EMI" evidence="6">
    <location>
        <begin position="23"/>
        <end position="88"/>
    </location>
</feature>
<feature type="compositionally biased region" description="Basic residues" evidence="3">
    <location>
        <begin position="752"/>
        <end position="765"/>
    </location>
</feature>
<feature type="region of interest" description="Disordered" evidence="3">
    <location>
        <begin position="288"/>
        <end position="309"/>
    </location>
</feature>
<protein>
    <recommendedName>
        <fullName evidence="6">EMI domain-containing protein</fullName>
    </recommendedName>
</protein>
<dbReference type="EnsemblMetazoa" id="XM_014397987.2">
    <property type="protein sequence ID" value="XP_014253473.1"/>
    <property type="gene ID" value="LOC106668847"/>
</dbReference>
<keyword evidence="4" id="KW-0472">Membrane</keyword>
<dbReference type="AlphaFoldDB" id="A0A8I6RY57"/>
<feature type="region of interest" description="Disordered" evidence="3">
    <location>
        <begin position="475"/>
        <end position="500"/>
    </location>
</feature>
<feature type="signal peptide" evidence="5">
    <location>
        <begin position="1"/>
        <end position="17"/>
    </location>
</feature>
<dbReference type="InterPro" id="IPR011489">
    <property type="entry name" value="EMI_domain"/>
</dbReference>
<dbReference type="RefSeq" id="XP_014253473.1">
    <property type="nucleotide sequence ID" value="XM_014397987.2"/>
</dbReference>
<keyword evidence="4" id="KW-1133">Transmembrane helix</keyword>
<keyword evidence="4" id="KW-0812">Transmembrane</keyword>
<feature type="compositionally biased region" description="Polar residues" evidence="3">
    <location>
        <begin position="829"/>
        <end position="845"/>
    </location>
</feature>
<evidence type="ECO:0000259" key="6">
    <source>
        <dbReference type="Pfam" id="PF07546"/>
    </source>
</evidence>
<evidence type="ECO:0000256" key="1">
    <source>
        <dbReference type="ARBA" id="ARBA00022729"/>
    </source>
</evidence>
<evidence type="ECO:0000256" key="4">
    <source>
        <dbReference type="SAM" id="Phobius"/>
    </source>
</evidence>
<feature type="chain" id="PRO_5035166491" description="EMI domain-containing protein" evidence="5">
    <location>
        <begin position="18"/>
        <end position="1058"/>
    </location>
</feature>
<feature type="region of interest" description="Disordered" evidence="3">
    <location>
        <begin position="738"/>
        <end position="847"/>
    </location>
</feature>
<keyword evidence="2" id="KW-1015">Disulfide bond</keyword>